<dbReference type="Proteomes" id="UP000078389">
    <property type="component" value="Unassembled WGS sequence"/>
</dbReference>
<proteinExistence type="predicted"/>
<accession>A0A178I174</accession>
<dbReference type="InterPro" id="IPR038740">
    <property type="entry name" value="BioF2-like_GNAT_dom"/>
</dbReference>
<dbReference type="STRING" id="1770058.A3840_04800"/>
<dbReference type="InterPro" id="IPR016181">
    <property type="entry name" value="Acyl_CoA_acyltransferase"/>
</dbReference>
<feature type="domain" description="BioF2-like acetyltransferase" evidence="1">
    <location>
        <begin position="196"/>
        <end position="341"/>
    </location>
</feature>
<dbReference type="SUPFAM" id="SSF55729">
    <property type="entry name" value="Acyl-CoA N-acyltransferases (Nat)"/>
    <property type="match status" value="1"/>
</dbReference>
<organism evidence="2 3">
    <name type="scientific">Devosia elaeis</name>
    <dbReference type="NCBI Taxonomy" id="1770058"/>
    <lineage>
        <taxon>Bacteria</taxon>
        <taxon>Pseudomonadati</taxon>
        <taxon>Pseudomonadota</taxon>
        <taxon>Alphaproteobacteria</taxon>
        <taxon>Hyphomicrobiales</taxon>
        <taxon>Devosiaceae</taxon>
        <taxon>Devosia</taxon>
    </lineage>
</organism>
<keyword evidence="3" id="KW-1185">Reference proteome</keyword>
<evidence type="ECO:0000259" key="1">
    <source>
        <dbReference type="Pfam" id="PF13480"/>
    </source>
</evidence>
<dbReference type="OrthoDB" id="8193702at2"/>
<dbReference type="RefSeq" id="WP_067452711.1">
    <property type="nucleotide sequence ID" value="NZ_LVVY01000066.1"/>
</dbReference>
<gene>
    <name evidence="2" type="ORF">A3840_04800</name>
</gene>
<evidence type="ECO:0000313" key="3">
    <source>
        <dbReference type="Proteomes" id="UP000078389"/>
    </source>
</evidence>
<dbReference type="EMBL" id="LVVY01000066">
    <property type="protein sequence ID" value="OAM78861.1"/>
    <property type="molecule type" value="Genomic_DNA"/>
</dbReference>
<sequence>MIASDAPVFVDRRRAASAVASGFTPVASVVQSRQDVEALAQRWQMLENRSVDTTPFQSLAWVRAVYDFEAARGNEGFDPVLAVLEDGRRLVAILPLERIGTAARRALVPLGNGFGQYADLLLDPGMDAGVAVAQLLRAAIQVAPADVVSLLKVRDGSGLARGLPRGRIETGTELAAPYVALDAFPDFAAYFATIRAKTRKNMRNARNRLDREGMVAHQVLVEPAAQRELIKRTLLGRAERLREQGLTSRAFSDGSFPAFCESLAGRPDMDLLAFSLTHDDRPIAEQWGFVQGGRYYAYVAARDFSNSDESPGKLHLAEVLRACAEQGLAGCDLGVPAMPYKLTFATGSVPVRDFAVPVTFRGWVLTRLWDVQLRPAIKAALLRMPAGLRVPLMRLAGRS</sequence>
<name>A0A178I174_9HYPH</name>
<dbReference type="Gene3D" id="3.40.630.30">
    <property type="match status" value="1"/>
</dbReference>
<dbReference type="Pfam" id="PF13480">
    <property type="entry name" value="Acetyltransf_6"/>
    <property type="match status" value="1"/>
</dbReference>
<reference evidence="2 3" key="1">
    <citation type="submission" date="2016-03" db="EMBL/GenBank/DDBJ databases">
        <title>Genome sequencing of Devosia sp. S37.</title>
        <authorList>
            <person name="Mohd Nor M."/>
        </authorList>
    </citation>
    <scope>NUCLEOTIDE SEQUENCE [LARGE SCALE GENOMIC DNA]</scope>
    <source>
        <strain evidence="2 3">S37</strain>
    </source>
</reference>
<protein>
    <recommendedName>
        <fullName evidence="1">BioF2-like acetyltransferase domain-containing protein</fullName>
    </recommendedName>
</protein>
<evidence type="ECO:0000313" key="2">
    <source>
        <dbReference type="EMBL" id="OAM78861.1"/>
    </source>
</evidence>
<dbReference type="AlphaFoldDB" id="A0A178I174"/>
<comment type="caution">
    <text evidence="2">The sequence shown here is derived from an EMBL/GenBank/DDBJ whole genome shotgun (WGS) entry which is preliminary data.</text>
</comment>